<organism evidence="2 3">
    <name type="scientific">Owenia fusiformis</name>
    <name type="common">Polychaete worm</name>
    <dbReference type="NCBI Taxonomy" id="6347"/>
    <lineage>
        <taxon>Eukaryota</taxon>
        <taxon>Metazoa</taxon>
        <taxon>Spiralia</taxon>
        <taxon>Lophotrochozoa</taxon>
        <taxon>Annelida</taxon>
        <taxon>Polychaeta</taxon>
        <taxon>Sedentaria</taxon>
        <taxon>Canalipalpata</taxon>
        <taxon>Sabellida</taxon>
        <taxon>Oweniida</taxon>
        <taxon>Oweniidae</taxon>
        <taxon>Owenia</taxon>
    </lineage>
</organism>
<dbReference type="Proteomes" id="UP000749559">
    <property type="component" value="Unassembled WGS sequence"/>
</dbReference>
<feature type="chain" id="PRO_5035924243" description="Folate receptor-like domain-containing protein" evidence="1">
    <location>
        <begin position="23"/>
        <end position="255"/>
    </location>
</feature>
<accession>A0A8S4PXC2</accession>
<reference evidence="2" key="1">
    <citation type="submission" date="2022-03" db="EMBL/GenBank/DDBJ databases">
        <authorList>
            <person name="Martin C."/>
        </authorList>
    </citation>
    <scope>NUCLEOTIDE SEQUENCE</scope>
</reference>
<feature type="signal peptide" evidence="1">
    <location>
        <begin position="1"/>
        <end position="22"/>
    </location>
</feature>
<dbReference type="AlphaFoldDB" id="A0A8S4PXC2"/>
<protein>
    <recommendedName>
        <fullName evidence="4">Folate receptor-like domain-containing protein</fullName>
    </recommendedName>
</protein>
<keyword evidence="1" id="KW-0732">Signal</keyword>
<proteinExistence type="predicted"/>
<evidence type="ECO:0000313" key="3">
    <source>
        <dbReference type="Proteomes" id="UP000749559"/>
    </source>
</evidence>
<name>A0A8S4PXC2_OWEFU</name>
<dbReference type="EMBL" id="CAIIXF020000010">
    <property type="protein sequence ID" value="CAH1798038.1"/>
    <property type="molecule type" value="Genomic_DNA"/>
</dbReference>
<keyword evidence="3" id="KW-1185">Reference proteome</keyword>
<gene>
    <name evidence="2" type="ORF">OFUS_LOCUS22231</name>
</gene>
<evidence type="ECO:0008006" key="4">
    <source>
        <dbReference type="Google" id="ProtNLM"/>
    </source>
</evidence>
<evidence type="ECO:0000313" key="2">
    <source>
        <dbReference type="EMBL" id="CAH1798038.1"/>
    </source>
</evidence>
<comment type="caution">
    <text evidence="2">The sequence shown here is derived from an EMBL/GenBank/DDBJ whole genome shotgun (WGS) entry which is preliminary data.</text>
</comment>
<sequence>MSSNNIFVSLVIFSLGLGYIEAICDEIGMTAIGSCMSTHIPGYSKFAQDNPTGAPEGYETNWKFLVDTMIPLACSVMDNFAATEQCWKDSAPDCLTGEIGESLYSQLNVLRGNYTELCRNDCYLEFFPCLKNYSQVIQPQLVGQSDETVCSSMENIWLPCIWRSQPICPDYYSFYERLMVDEMSTVLAKSCPDISLDHEPYTMPPIVNSTVTSSVRRMVTTDSTTAIDETGGSDIATAHLMMTVLCLTLVFSLRR</sequence>
<evidence type="ECO:0000256" key="1">
    <source>
        <dbReference type="SAM" id="SignalP"/>
    </source>
</evidence>